<feature type="transmembrane region" description="Helical" evidence="5">
    <location>
        <begin position="217"/>
        <end position="242"/>
    </location>
</feature>
<feature type="transmembrane region" description="Helical" evidence="5">
    <location>
        <begin position="170"/>
        <end position="189"/>
    </location>
</feature>
<keyword evidence="2 5" id="KW-0812">Transmembrane</keyword>
<keyword evidence="3 5" id="KW-1133">Transmembrane helix</keyword>
<proteinExistence type="predicted"/>
<evidence type="ECO:0000256" key="4">
    <source>
        <dbReference type="ARBA" id="ARBA00023136"/>
    </source>
</evidence>
<sequence length="512" mass="57856">MWKQFFGKTFWRTLIGIALVFLFAIPAYFFPTLSLLLLIAIGGSVFAFSLWKPEIGLFVALAELIAFSHGHLIEFHGISLRMVIFGAVLFAWTVQYLRQKVSLSFHHPLFFPFTGLFFLALCALGQSFLLRGDITTALQDGNAYFYTLYFLPLLSIPWKSLQKHQWIQVFVAASLWVGFLTLGIVFIFSHTPEWMLVNTYAFLRDTRLAEITKMTDAIFRVFLPSQIYLLFLLLFLAPFFWLRSVSWKEGVIFASVQGISIATLLVSLSRSYLVGLFVGMCTFVLALFFSKSVSLKQIFPAIGWHALSKIFGLIFLATALFLPVSYLHGQAGDWADMFSSRAGSTQDAAISSRWKLLDPMWQTIKEHPILGSGFGKTVSFETDDPRAEAVTGDKIWTTYAMEWGWLELWLKMGILGPLVFLWIAYVVIRGLIPLLAQPARWLAIGGLASLALLYTIHIFSPYLNHPLGIGFLLFLAPFLEIPFTKQPTRVCAKKEARPQTQTSPVLGSIRFE</sequence>
<feature type="transmembrane region" description="Helical" evidence="5">
    <location>
        <begin position="9"/>
        <end position="29"/>
    </location>
</feature>
<evidence type="ECO:0000313" key="7">
    <source>
        <dbReference type="EMBL" id="KKU34054.1"/>
    </source>
</evidence>
<organism evidence="7 8">
    <name type="scientific">Candidatus Uhrbacteria bacterium GW2011_GWF2_46_218</name>
    <dbReference type="NCBI Taxonomy" id="1619001"/>
    <lineage>
        <taxon>Bacteria</taxon>
        <taxon>Candidatus Uhriibacteriota</taxon>
    </lineage>
</organism>
<gene>
    <name evidence="7" type="ORF">UX45_C0004G0005</name>
</gene>
<feature type="transmembrane region" description="Helical" evidence="5">
    <location>
        <begin position="141"/>
        <end position="158"/>
    </location>
</feature>
<evidence type="ECO:0000256" key="5">
    <source>
        <dbReference type="SAM" id="Phobius"/>
    </source>
</evidence>
<feature type="transmembrane region" description="Helical" evidence="5">
    <location>
        <begin position="78"/>
        <end position="97"/>
    </location>
</feature>
<feature type="transmembrane region" description="Helical" evidence="5">
    <location>
        <begin position="109"/>
        <end position="129"/>
    </location>
</feature>
<dbReference type="Proteomes" id="UP000034705">
    <property type="component" value="Unassembled WGS sequence"/>
</dbReference>
<feature type="transmembrane region" description="Helical" evidence="5">
    <location>
        <begin position="465"/>
        <end position="484"/>
    </location>
</feature>
<comment type="caution">
    <text evidence="7">The sequence shown here is derived from an EMBL/GenBank/DDBJ whole genome shotgun (WGS) entry which is preliminary data.</text>
</comment>
<evidence type="ECO:0000259" key="6">
    <source>
        <dbReference type="Pfam" id="PF04932"/>
    </source>
</evidence>
<protein>
    <recommendedName>
        <fullName evidence="6">O-antigen ligase-related domain-containing protein</fullName>
    </recommendedName>
</protein>
<feature type="transmembrane region" description="Helical" evidence="5">
    <location>
        <begin position="310"/>
        <end position="329"/>
    </location>
</feature>
<feature type="domain" description="O-antigen ligase-related" evidence="6">
    <location>
        <begin position="259"/>
        <end position="421"/>
    </location>
</feature>
<accession>A0A0G1PMM4</accession>
<evidence type="ECO:0000313" key="8">
    <source>
        <dbReference type="Proteomes" id="UP000034705"/>
    </source>
</evidence>
<dbReference type="EMBL" id="LCMG01000004">
    <property type="protein sequence ID" value="KKU34054.1"/>
    <property type="molecule type" value="Genomic_DNA"/>
</dbReference>
<name>A0A0G1PMM4_9BACT</name>
<reference evidence="7 8" key="1">
    <citation type="journal article" date="2015" name="Nature">
        <title>rRNA introns, odd ribosomes, and small enigmatic genomes across a large radiation of phyla.</title>
        <authorList>
            <person name="Brown C.T."/>
            <person name="Hug L.A."/>
            <person name="Thomas B.C."/>
            <person name="Sharon I."/>
            <person name="Castelle C.J."/>
            <person name="Singh A."/>
            <person name="Wilkins M.J."/>
            <person name="Williams K.H."/>
            <person name="Banfield J.F."/>
        </authorList>
    </citation>
    <scope>NUCLEOTIDE SEQUENCE [LARGE SCALE GENOMIC DNA]</scope>
</reference>
<dbReference type="AlphaFoldDB" id="A0A0G1PMM4"/>
<keyword evidence="4 5" id="KW-0472">Membrane</keyword>
<feature type="transmembrane region" description="Helical" evidence="5">
    <location>
        <begin position="440"/>
        <end position="459"/>
    </location>
</feature>
<dbReference type="InterPro" id="IPR007016">
    <property type="entry name" value="O-antigen_ligase-rel_domated"/>
</dbReference>
<comment type="subcellular location">
    <subcellularLocation>
        <location evidence="1">Membrane</location>
        <topology evidence="1">Multi-pass membrane protein</topology>
    </subcellularLocation>
</comment>
<feature type="transmembrane region" description="Helical" evidence="5">
    <location>
        <begin position="56"/>
        <end position="72"/>
    </location>
</feature>
<evidence type="ECO:0000256" key="1">
    <source>
        <dbReference type="ARBA" id="ARBA00004141"/>
    </source>
</evidence>
<feature type="transmembrane region" description="Helical" evidence="5">
    <location>
        <begin position="408"/>
        <end position="428"/>
    </location>
</feature>
<evidence type="ECO:0000256" key="3">
    <source>
        <dbReference type="ARBA" id="ARBA00022989"/>
    </source>
</evidence>
<evidence type="ECO:0000256" key="2">
    <source>
        <dbReference type="ARBA" id="ARBA00022692"/>
    </source>
</evidence>
<feature type="transmembrane region" description="Helical" evidence="5">
    <location>
        <begin position="272"/>
        <end position="289"/>
    </location>
</feature>
<dbReference type="Pfam" id="PF04932">
    <property type="entry name" value="Wzy_C"/>
    <property type="match status" value="1"/>
</dbReference>
<dbReference type="GO" id="GO:0016020">
    <property type="term" value="C:membrane"/>
    <property type="evidence" value="ECO:0007669"/>
    <property type="project" value="UniProtKB-SubCell"/>
</dbReference>